<gene>
    <name evidence="1" type="ORF">Pla133_12310</name>
</gene>
<dbReference type="Proteomes" id="UP000316921">
    <property type="component" value="Chromosome"/>
</dbReference>
<protein>
    <submittedName>
        <fullName evidence="1">Uncharacterized protein</fullName>
    </submittedName>
</protein>
<proteinExistence type="predicted"/>
<evidence type="ECO:0000313" key="1">
    <source>
        <dbReference type="EMBL" id="QDU66165.1"/>
    </source>
</evidence>
<name>A0A518BGR3_9BACT</name>
<reference evidence="1 2" key="1">
    <citation type="submission" date="2019-02" db="EMBL/GenBank/DDBJ databases">
        <title>Deep-cultivation of Planctomycetes and their phenomic and genomic characterization uncovers novel biology.</title>
        <authorList>
            <person name="Wiegand S."/>
            <person name="Jogler M."/>
            <person name="Boedeker C."/>
            <person name="Pinto D."/>
            <person name="Vollmers J."/>
            <person name="Rivas-Marin E."/>
            <person name="Kohn T."/>
            <person name="Peeters S.H."/>
            <person name="Heuer A."/>
            <person name="Rast P."/>
            <person name="Oberbeckmann S."/>
            <person name="Bunk B."/>
            <person name="Jeske O."/>
            <person name="Meyerdierks A."/>
            <person name="Storesund J.E."/>
            <person name="Kallscheuer N."/>
            <person name="Luecker S."/>
            <person name="Lage O.M."/>
            <person name="Pohl T."/>
            <person name="Merkel B.J."/>
            <person name="Hornburger P."/>
            <person name="Mueller R.-W."/>
            <person name="Bruemmer F."/>
            <person name="Labrenz M."/>
            <person name="Spormann A.M."/>
            <person name="Op den Camp H."/>
            <person name="Overmann J."/>
            <person name="Amann R."/>
            <person name="Jetten M.S.M."/>
            <person name="Mascher T."/>
            <person name="Medema M.H."/>
            <person name="Devos D.P."/>
            <person name="Kaster A.-K."/>
            <person name="Ovreas L."/>
            <person name="Rohde M."/>
            <person name="Galperin M.Y."/>
            <person name="Jogler C."/>
        </authorList>
    </citation>
    <scope>NUCLEOTIDE SEQUENCE [LARGE SCALE GENOMIC DNA]</scope>
    <source>
        <strain evidence="1 2">Pla133</strain>
    </source>
</reference>
<organism evidence="1 2">
    <name type="scientific">Engelhardtia mirabilis</name>
    <dbReference type="NCBI Taxonomy" id="2528011"/>
    <lineage>
        <taxon>Bacteria</taxon>
        <taxon>Pseudomonadati</taxon>
        <taxon>Planctomycetota</taxon>
        <taxon>Planctomycetia</taxon>
        <taxon>Planctomycetia incertae sedis</taxon>
        <taxon>Engelhardtia</taxon>
    </lineage>
</organism>
<dbReference type="InterPro" id="IPR011050">
    <property type="entry name" value="Pectin_lyase_fold/virulence"/>
</dbReference>
<dbReference type="AlphaFoldDB" id="A0A518BGR3"/>
<dbReference type="RefSeq" id="WP_145063479.1">
    <property type="nucleotide sequence ID" value="NZ_CP036287.1"/>
</dbReference>
<evidence type="ECO:0000313" key="2">
    <source>
        <dbReference type="Proteomes" id="UP000316921"/>
    </source>
</evidence>
<sequence>MQTSLTSTSTFPLACADTALPASAQTTRTVDDDGQADFTSVAAAVAFVSSGNMLLIEPGAQARTTIDDN</sequence>
<dbReference type="SUPFAM" id="SSF51126">
    <property type="entry name" value="Pectin lyase-like"/>
    <property type="match status" value="1"/>
</dbReference>
<dbReference type="EMBL" id="CP036287">
    <property type="protein sequence ID" value="QDU66165.1"/>
    <property type="molecule type" value="Genomic_DNA"/>
</dbReference>
<dbReference type="KEGG" id="pbap:Pla133_12310"/>
<keyword evidence="2" id="KW-1185">Reference proteome</keyword>
<accession>A0A518BGR3</accession>